<dbReference type="InterPro" id="IPR011992">
    <property type="entry name" value="EF-hand-dom_pair"/>
</dbReference>
<dbReference type="SUPFAM" id="SSF47473">
    <property type="entry name" value="EF-hand"/>
    <property type="match status" value="1"/>
</dbReference>
<accession>A0A2A4IC99</accession>
<evidence type="ECO:0000259" key="3">
    <source>
        <dbReference type="Pfam" id="PF13202"/>
    </source>
</evidence>
<sequence>MSLGGALLGGAPALAAAQAAPAAAPAAPAPDAARSQTRAEAIAAADRRFAAMDANHDGTVTAEERHAWRDARRAARGGADAATAGRGDPDHAGKRRGMKSRDITQADFRERALRMFDRMDTNHDGVVDARERQAARLLMRARMTGGDTAPTPSGTDNGAN</sequence>
<dbReference type="GO" id="GO:0005509">
    <property type="term" value="F:calcium ion binding"/>
    <property type="evidence" value="ECO:0007669"/>
    <property type="project" value="InterPro"/>
</dbReference>
<comment type="caution">
    <text evidence="4">The sequence shown here is derived from an EMBL/GenBank/DDBJ whole genome shotgun (WGS) entry which is preliminary data.</text>
</comment>
<dbReference type="AlphaFoldDB" id="A0A2A4IC99"/>
<proteinExistence type="predicted"/>
<feature type="domain" description="EF-hand" evidence="3">
    <location>
        <begin position="115"/>
        <end position="131"/>
    </location>
</feature>
<dbReference type="EMBL" id="NWVC01000001">
    <property type="protein sequence ID" value="PCG16159.1"/>
    <property type="molecule type" value="Genomic_DNA"/>
</dbReference>
<reference evidence="4 5" key="1">
    <citation type="submission" date="2017-09" db="EMBL/GenBank/DDBJ databases">
        <title>Sphingomonas adhaesiva DSM 7418, whole genome shotgun sequence.</title>
        <authorList>
            <person name="Feng G."/>
            <person name="Zhu H."/>
        </authorList>
    </citation>
    <scope>NUCLEOTIDE SEQUENCE [LARGE SCALE GENOMIC DNA]</scope>
    <source>
        <strain evidence="4 5">DSM 7418</strain>
    </source>
</reference>
<evidence type="ECO:0000256" key="2">
    <source>
        <dbReference type="SAM" id="SignalP"/>
    </source>
</evidence>
<evidence type="ECO:0000313" key="5">
    <source>
        <dbReference type="Proteomes" id="UP000218323"/>
    </source>
</evidence>
<feature type="region of interest" description="Disordered" evidence="1">
    <location>
        <begin position="139"/>
        <end position="160"/>
    </location>
</feature>
<gene>
    <name evidence="4" type="ORF">COA07_04345</name>
</gene>
<feature type="signal peptide" evidence="2">
    <location>
        <begin position="1"/>
        <end position="22"/>
    </location>
</feature>
<feature type="domain" description="EF-hand" evidence="3">
    <location>
        <begin position="48"/>
        <end position="64"/>
    </location>
</feature>
<evidence type="ECO:0000256" key="1">
    <source>
        <dbReference type="SAM" id="MobiDB-lite"/>
    </source>
</evidence>
<feature type="region of interest" description="Disordered" evidence="1">
    <location>
        <begin position="70"/>
        <end position="106"/>
    </location>
</feature>
<feature type="compositionally biased region" description="Polar residues" evidence="1">
    <location>
        <begin position="150"/>
        <end position="160"/>
    </location>
</feature>
<feature type="region of interest" description="Disordered" evidence="1">
    <location>
        <begin position="14"/>
        <end position="40"/>
    </location>
</feature>
<keyword evidence="2" id="KW-0732">Signal</keyword>
<evidence type="ECO:0000313" key="4">
    <source>
        <dbReference type="EMBL" id="PCG16159.1"/>
    </source>
</evidence>
<keyword evidence="5" id="KW-1185">Reference proteome</keyword>
<dbReference type="Proteomes" id="UP000218323">
    <property type="component" value="Unassembled WGS sequence"/>
</dbReference>
<feature type="chain" id="PRO_5012426827" description="EF-hand domain-containing protein" evidence="2">
    <location>
        <begin position="23"/>
        <end position="160"/>
    </location>
</feature>
<dbReference type="InterPro" id="IPR002048">
    <property type="entry name" value="EF_hand_dom"/>
</dbReference>
<name>A0A2A4IC99_9SPHN</name>
<dbReference type="Pfam" id="PF13202">
    <property type="entry name" value="EF-hand_5"/>
    <property type="match status" value="2"/>
</dbReference>
<organism evidence="4 5">
    <name type="scientific">Sphingomonas adhaesiva</name>
    <dbReference type="NCBI Taxonomy" id="28212"/>
    <lineage>
        <taxon>Bacteria</taxon>
        <taxon>Pseudomonadati</taxon>
        <taxon>Pseudomonadota</taxon>
        <taxon>Alphaproteobacteria</taxon>
        <taxon>Sphingomonadales</taxon>
        <taxon>Sphingomonadaceae</taxon>
        <taxon>Sphingomonas</taxon>
    </lineage>
</organism>
<dbReference type="Gene3D" id="1.10.238.10">
    <property type="entry name" value="EF-hand"/>
    <property type="match status" value="1"/>
</dbReference>
<feature type="compositionally biased region" description="Low complexity" evidence="1">
    <location>
        <begin position="76"/>
        <end position="86"/>
    </location>
</feature>
<protein>
    <recommendedName>
        <fullName evidence="3">EF-hand domain-containing protein</fullName>
    </recommendedName>
</protein>